<feature type="non-terminal residue" evidence="2">
    <location>
        <position position="1"/>
    </location>
</feature>
<proteinExistence type="predicted"/>
<evidence type="ECO:0000256" key="1">
    <source>
        <dbReference type="SAM" id="MobiDB-lite"/>
    </source>
</evidence>
<comment type="caution">
    <text evidence="2">The sequence shown here is derived from an EMBL/GenBank/DDBJ whole genome shotgun (WGS) entry which is preliminary data.</text>
</comment>
<accession>A0ABQ7MHI8</accession>
<gene>
    <name evidence="2" type="primary">A05p038720.1_BraROA</name>
    <name evidence="2" type="ORF">IGI04_020011</name>
</gene>
<keyword evidence="3" id="KW-1185">Reference proteome</keyword>
<dbReference type="EMBL" id="JADBGQ010000005">
    <property type="protein sequence ID" value="KAG5398197.1"/>
    <property type="molecule type" value="Genomic_DNA"/>
</dbReference>
<evidence type="ECO:0000313" key="2">
    <source>
        <dbReference type="EMBL" id="KAG5398197.1"/>
    </source>
</evidence>
<feature type="region of interest" description="Disordered" evidence="1">
    <location>
        <begin position="81"/>
        <end position="110"/>
    </location>
</feature>
<evidence type="ECO:0000313" key="3">
    <source>
        <dbReference type="Proteomes" id="UP000823674"/>
    </source>
</evidence>
<feature type="compositionally biased region" description="Basic and acidic residues" evidence="1">
    <location>
        <begin position="86"/>
        <end position="110"/>
    </location>
</feature>
<organism evidence="2 3">
    <name type="scientific">Brassica rapa subsp. trilocularis</name>
    <dbReference type="NCBI Taxonomy" id="1813537"/>
    <lineage>
        <taxon>Eukaryota</taxon>
        <taxon>Viridiplantae</taxon>
        <taxon>Streptophyta</taxon>
        <taxon>Embryophyta</taxon>
        <taxon>Tracheophyta</taxon>
        <taxon>Spermatophyta</taxon>
        <taxon>Magnoliopsida</taxon>
        <taxon>eudicotyledons</taxon>
        <taxon>Gunneridae</taxon>
        <taxon>Pentapetalae</taxon>
        <taxon>rosids</taxon>
        <taxon>malvids</taxon>
        <taxon>Brassicales</taxon>
        <taxon>Brassicaceae</taxon>
        <taxon>Brassiceae</taxon>
        <taxon>Brassica</taxon>
    </lineage>
</organism>
<sequence length="187" mass="21909">DAPLNSPKWHQQLQRRWLASTPGHRWRRSSTGQTFSYLDKEQVVDPNRHRRSSSCGLSRLHPAKRHIGTTRILVIQKANCQSKGLQEMKHKDPHEEHRKQEGERQSRTGNRESPWLLSLHLFTRPEKRSSTKTLDKQLAETYWSETTGAGTATTAMRLMFRRSRILKLTQLRVQSATNKRPKARVRW</sequence>
<dbReference type="Proteomes" id="UP000823674">
    <property type="component" value="Chromosome A05"/>
</dbReference>
<reference evidence="2 3" key="1">
    <citation type="submission" date="2021-03" db="EMBL/GenBank/DDBJ databases">
        <authorList>
            <person name="King G.J."/>
            <person name="Bancroft I."/>
            <person name="Baten A."/>
            <person name="Bloomfield J."/>
            <person name="Borpatragohain P."/>
            <person name="He Z."/>
            <person name="Irish N."/>
            <person name="Irwin J."/>
            <person name="Liu K."/>
            <person name="Mauleon R.P."/>
            <person name="Moore J."/>
            <person name="Morris R."/>
            <person name="Ostergaard L."/>
            <person name="Wang B."/>
            <person name="Wells R."/>
        </authorList>
    </citation>
    <scope>NUCLEOTIDE SEQUENCE [LARGE SCALE GENOMIC DNA]</scope>
    <source>
        <strain evidence="2">R-o-18</strain>
        <tissue evidence="2">Leaf</tissue>
    </source>
</reference>
<protein>
    <submittedName>
        <fullName evidence="2">Uncharacterized protein</fullName>
    </submittedName>
</protein>
<name>A0ABQ7MHI8_BRACM</name>